<dbReference type="Pfam" id="PF07963">
    <property type="entry name" value="N_methyl"/>
    <property type="match status" value="1"/>
</dbReference>
<evidence type="ECO:0000313" key="3">
    <source>
        <dbReference type="Proteomes" id="UP000265745"/>
    </source>
</evidence>
<comment type="caution">
    <text evidence="2">The sequence shown here is derived from an EMBL/GenBank/DDBJ whole genome shotgun (WGS) entry which is preliminary data.</text>
</comment>
<evidence type="ECO:0000256" key="1">
    <source>
        <dbReference type="SAM" id="Phobius"/>
    </source>
</evidence>
<reference evidence="2 3" key="1">
    <citation type="submission" date="2018-06" db="EMBL/GenBank/DDBJ databases">
        <title>Pseudomonas jilinensis sp. nov., isolated from the production water of Jilin Oilfield in China.</title>
        <authorList>
            <person name="Wang J."/>
        </authorList>
    </citation>
    <scope>NUCLEOTIDE SEQUENCE [LARGE SCALE GENOMIC DNA]</scope>
    <source>
        <strain evidence="2 3">JS15-10A1</strain>
    </source>
</reference>
<dbReference type="InterPro" id="IPR045584">
    <property type="entry name" value="Pilin-like"/>
</dbReference>
<sequence length="188" mass="19739">MVTPMPRRALPGKQRGLTMIELMVTVVILLVGLMGLAGLQSRLQQSEMESYQRAQALILLNDMASRITANRLNAGDYPTTSPLGSGGNCPAAGSTRQSVDYNEWCLALQGAAEAIGGSSVGTLIGGRGCVEDLGANTYMVTVAWQGLIPLEPPPASVSCGINAFNDAGSCAQDRCRRAVTTIVRIAEL</sequence>
<dbReference type="OrthoDB" id="8929815at2"/>
<accession>A0A396S1P9</accession>
<dbReference type="Proteomes" id="UP000265745">
    <property type="component" value="Unassembled WGS sequence"/>
</dbReference>
<dbReference type="NCBIfam" id="TIGR02532">
    <property type="entry name" value="IV_pilin_GFxxxE"/>
    <property type="match status" value="1"/>
</dbReference>
<organism evidence="2 3">
    <name type="scientific">Pseudomonas jilinensis</name>
    <dbReference type="NCBI Taxonomy" id="2078689"/>
    <lineage>
        <taxon>Bacteria</taxon>
        <taxon>Pseudomonadati</taxon>
        <taxon>Pseudomonadota</taxon>
        <taxon>Gammaproteobacteria</taxon>
        <taxon>Pseudomonadales</taxon>
        <taxon>Pseudomonadaceae</taxon>
        <taxon>Pseudomonas</taxon>
    </lineage>
</organism>
<keyword evidence="1" id="KW-0812">Transmembrane</keyword>
<dbReference type="EMBL" id="QJSA01000001">
    <property type="protein sequence ID" value="RHW22956.1"/>
    <property type="molecule type" value="Genomic_DNA"/>
</dbReference>
<gene>
    <name evidence="2" type="ORF">C2846_00670</name>
</gene>
<keyword evidence="1" id="KW-0472">Membrane</keyword>
<keyword evidence="3" id="KW-1185">Reference proteome</keyword>
<dbReference type="AlphaFoldDB" id="A0A396S1P9"/>
<name>A0A396S1P9_9PSED</name>
<protein>
    <submittedName>
        <fullName evidence="2">Pilus assembly protein</fullName>
    </submittedName>
</protein>
<evidence type="ECO:0000313" key="2">
    <source>
        <dbReference type="EMBL" id="RHW22956.1"/>
    </source>
</evidence>
<dbReference type="InterPro" id="IPR012902">
    <property type="entry name" value="N_methyl_site"/>
</dbReference>
<keyword evidence="1" id="KW-1133">Transmembrane helix</keyword>
<dbReference type="SUPFAM" id="SSF54523">
    <property type="entry name" value="Pili subunits"/>
    <property type="match status" value="1"/>
</dbReference>
<feature type="transmembrane region" description="Helical" evidence="1">
    <location>
        <begin position="20"/>
        <end position="39"/>
    </location>
</feature>
<proteinExistence type="predicted"/>